<evidence type="ECO:0000259" key="1">
    <source>
        <dbReference type="Pfam" id="PF13358"/>
    </source>
</evidence>
<dbReference type="Pfam" id="PF13358">
    <property type="entry name" value="DDE_3"/>
    <property type="match status" value="1"/>
</dbReference>
<protein>
    <recommendedName>
        <fullName evidence="1">Tc1-like transposase DDE domain-containing protein</fullName>
    </recommendedName>
</protein>
<comment type="caution">
    <text evidence="2">The sequence shown here is derived from an EMBL/GenBank/DDBJ whole genome shotgun (WGS) entry which is preliminary data.</text>
</comment>
<accession>A0A3N6N4L7</accession>
<name>A0A3N6N4L7_9CYAN</name>
<sequence length="135" mass="15782">MIYGGQDQPKELTTGTILPKVNVELFNRVLEDFAREFQLGEDKHIILTIDRAGWHTSSELKIPLGLHLEYLPPYSPELQPAERLWPLINEPIANRSFTSLEELEEILFERCQVLLTQQFAIKAITQYHWWPKIQV</sequence>
<organism evidence="2 3">
    <name type="scientific">Okeania hirsuta</name>
    <dbReference type="NCBI Taxonomy" id="1458930"/>
    <lineage>
        <taxon>Bacteria</taxon>
        <taxon>Bacillati</taxon>
        <taxon>Cyanobacteriota</taxon>
        <taxon>Cyanophyceae</taxon>
        <taxon>Oscillatoriophycideae</taxon>
        <taxon>Oscillatoriales</taxon>
        <taxon>Microcoleaceae</taxon>
        <taxon>Okeania</taxon>
    </lineage>
</organism>
<evidence type="ECO:0000313" key="2">
    <source>
        <dbReference type="EMBL" id="RQH11358.1"/>
    </source>
</evidence>
<dbReference type="GO" id="GO:0003676">
    <property type="term" value="F:nucleic acid binding"/>
    <property type="evidence" value="ECO:0007669"/>
    <property type="project" value="InterPro"/>
</dbReference>
<proteinExistence type="predicted"/>
<dbReference type="Gene3D" id="3.30.420.10">
    <property type="entry name" value="Ribonuclease H-like superfamily/Ribonuclease H"/>
    <property type="match status" value="1"/>
</dbReference>
<gene>
    <name evidence="2" type="ORF">D5R40_35035</name>
</gene>
<dbReference type="Proteomes" id="UP000269154">
    <property type="component" value="Unassembled WGS sequence"/>
</dbReference>
<feature type="domain" description="Tc1-like transposase DDE" evidence="1">
    <location>
        <begin position="7"/>
        <end position="103"/>
    </location>
</feature>
<dbReference type="InterPro" id="IPR036397">
    <property type="entry name" value="RNaseH_sf"/>
</dbReference>
<dbReference type="AlphaFoldDB" id="A0A3N6N4L7"/>
<dbReference type="OrthoDB" id="467852at2"/>
<evidence type="ECO:0000313" key="3">
    <source>
        <dbReference type="Proteomes" id="UP000269154"/>
    </source>
</evidence>
<dbReference type="InterPro" id="IPR038717">
    <property type="entry name" value="Tc1-like_DDE_dom"/>
</dbReference>
<dbReference type="EMBL" id="RCBY01000693">
    <property type="protein sequence ID" value="RQH11358.1"/>
    <property type="molecule type" value="Genomic_DNA"/>
</dbReference>
<keyword evidence="3" id="KW-1185">Reference proteome</keyword>
<reference evidence="2 3" key="1">
    <citation type="journal article" date="2018" name="ACS Chem. Biol.">
        <title>Ketoreductase domain dysfunction expands chemodiversity: malyngamide biosynthesis in the cyanobacterium Okeania hirsuta.</title>
        <authorList>
            <person name="Moss N.A."/>
            <person name="Leao T."/>
            <person name="Rankin M."/>
            <person name="McCullough T.M."/>
            <person name="Qu P."/>
            <person name="Korobeynikov A."/>
            <person name="Smith J.L."/>
            <person name="Gerwick L."/>
            <person name="Gerwick W.H."/>
        </authorList>
    </citation>
    <scope>NUCLEOTIDE SEQUENCE [LARGE SCALE GENOMIC DNA]</scope>
    <source>
        <strain evidence="2 3">PAB10Feb10-1</strain>
    </source>
</reference>